<dbReference type="SUPFAM" id="SSF53901">
    <property type="entry name" value="Thiolase-like"/>
    <property type="match status" value="1"/>
</dbReference>
<dbReference type="Gene3D" id="3.40.47.40">
    <property type="entry name" value="Stage V sporulation protein AD"/>
    <property type="match status" value="1"/>
</dbReference>
<dbReference type="Pfam" id="PF07451">
    <property type="entry name" value="SpoVAD"/>
    <property type="match status" value="1"/>
</dbReference>
<evidence type="ECO:0000313" key="2">
    <source>
        <dbReference type="Proteomes" id="UP000601522"/>
    </source>
</evidence>
<dbReference type="NCBIfam" id="NF006160">
    <property type="entry name" value="PRK08304.1"/>
    <property type="match status" value="1"/>
</dbReference>
<dbReference type="AlphaFoldDB" id="A0A926F2H3"/>
<dbReference type="EMBL" id="JACRTK010000002">
    <property type="protein sequence ID" value="MBC8590740.1"/>
    <property type="molecule type" value="Genomic_DNA"/>
</dbReference>
<proteinExistence type="predicted"/>
<organism evidence="1 2">
    <name type="scientific">Wansuia hejianensis</name>
    <dbReference type="NCBI Taxonomy" id="2763667"/>
    <lineage>
        <taxon>Bacteria</taxon>
        <taxon>Bacillati</taxon>
        <taxon>Bacillota</taxon>
        <taxon>Clostridia</taxon>
        <taxon>Lachnospirales</taxon>
        <taxon>Lachnospiraceae</taxon>
        <taxon>Wansuia</taxon>
    </lineage>
</organism>
<protein>
    <submittedName>
        <fullName evidence="1">Stage V sporulation protein AD</fullName>
    </submittedName>
</protein>
<name>A0A926F2H3_9FIRM</name>
<dbReference type="GO" id="GO:0016746">
    <property type="term" value="F:acyltransferase activity"/>
    <property type="evidence" value="ECO:0007669"/>
    <property type="project" value="InterPro"/>
</dbReference>
<evidence type="ECO:0000313" key="1">
    <source>
        <dbReference type="EMBL" id="MBC8590740.1"/>
    </source>
</evidence>
<dbReference type="InterPro" id="IPR038369">
    <property type="entry name" value="SpoVAD_sf"/>
</dbReference>
<gene>
    <name evidence="1" type="primary">spoVAD</name>
    <name evidence="1" type="ORF">H8689_06280</name>
</gene>
<dbReference type="RefSeq" id="WP_249323576.1">
    <property type="nucleotide sequence ID" value="NZ_JACRTK010000002.1"/>
</dbReference>
<comment type="caution">
    <text evidence="1">The sequence shown here is derived from an EMBL/GenBank/DDBJ whole genome shotgun (WGS) entry which is preliminary data.</text>
</comment>
<sequence length="339" mass="36309">MSLKKLGNRTVKLLNPPSIIGNYTIVGPKEGDGPLKNYYDQILDDDLWGQESWEKAESKIQEEAIRAAVDNAGLSIQDIDYLISGDLLNQIVASGYSARQLGIPYFGLYGACSTMTESLALGSMLIDGGFADNIICATSSHFSSAERQFRFPLEYAAQRVFSAQWTVTGSGATILSSYGSGPYITHVTPGKIIDPGIKDASNMGAAMAPAAMDTLIHHFRDTGFSPSDYDLIITGDLGLVGKSIVLDMMKKEGYDLTGIFTDCGVEVFDPQKQDTHAGGSGCGCSAVVFNGFVLKEMAKGRYKRVLFGATGALHSTLITQQGESIPSICHAITIDINSE</sequence>
<dbReference type="PIRSF" id="PIRSF011570">
    <property type="entry name" value="SpoVAD"/>
    <property type="match status" value="1"/>
</dbReference>
<dbReference type="InterPro" id="IPR010894">
    <property type="entry name" value="SpoVAD"/>
</dbReference>
<dbReference type="Proteomes" id="UP000601522">
    <property type="component" value="Unassembled WGS sequence"/>
</dbReference>
<keyword evidence="2" id="KW-1185">Reference proteome</keyword>
<dbReference type="NCBIfam" id="TIGR02845">
    <property type="entry name" value="spore_V_AD"/>
    <property type="match status" value="1"/>
</dbReference>
<accession>A0A926F2H3</accession>
<reference evidence="1 2" key="1">
    <citation type="submission" date="2020-08" db="EMBL/GenBank/DDBJ databases">
        <title>Genome public.</title>
        <authorList>
            <person name="Liu C."/>
            <person name="Sun Q."/>
        </authorList>
    </citation>
    <scope>NUCLEOTIDE SEQUENCE [LARGE SCALE GENOMIC DNA]</scope>
    <source>
        <strain evidence="1 2">NSJ-26</strain>
    </source>
</reference>
<dbReference type="InterPro" id="IPR016039">
    <property type="entry name" value="Thiolase-like"/>
</dbReference>